<feature type="transmembrane region" description="Helical" evidence="7">
    <location>
        <begin position="215"/>
        <end position="233"/>
    </location>
</feature>
<dbReference type="PRINTS" id="PR00173">
    <property type="entry name" value="EDTRNSPORT"/>
</dbReference>
<dbReference type="RefSeq" id="WP_187554788.1">
    <property type="nucleotide sequence ID" value="NZ_CP060716.1"/>
</dbReference>
<reference evidence="8 9" key="1">
    <citation type="submission" date="2020-08" db="EMBL/GenBank/DDBJ databases">
        <title>Genome sequence of Leucobacter denitrificans KACC 14055T.</title>
        <authorList>
            <person name="Hyun D.-W."/>
            <person name="Bae J.-W."/>
        </authorList>
    </citation>
    <scope>NUCLEOTIDE SEQUENCE [LARGE SCALE GENOMIC DNA]</scope>
    <source>
        <strain evidence="8 9">KACC 14055</strain>
    </source>
</reference>
<dbReference type="EMBL" id="CP060716">
    <property type="protein sequence ID" value="QNN62317.1"/>
    <property type="molecule type" value="Genomic_DNA"/>
</dbReference>
<feature type="transmembrane region" description="Helical" evidence="7">
    <location>
        <begin position="35"/>
        <end position="57"/>
    </location>
</feature>
<feature type="transmembrane region" description="Helical" evidence="7">
    <location>
        <begin position="338"/>
        <end position="361"/>
    </location>
</feature>
<name>A0A7G9S392_9MICO</name>
<protein>
    <submittedName>
        <fullName evidence="8">ABC transporter permease</fullName>
    </submittedName>
</protein>
<dbReference type="KEGG" id="ldn:H9L06_08530"/>
<accession>A0A7G9S392</accession>
<proteinExistence type="predicted"/>
<feature type="transmembrane region" description="Helical" evidence="7">
    <location>
        <begin position="262"/>
        <end position="289"/>
    </location>
</feature>
<organism evidence="8 9">
    <name type="scientific">Leucobacter denitrificans</name>
    <dbReference type="NCBI Taxonomy" id="683042"/>
    <lineage>
        <taxon>Bacteria</taxon>
        <taxon>Bacillati</taxon>
        <taxon>Actinomycetota</taxon>
        <taxon>Actinomycetes</taxon>
        <taxon>Micrococcales</taxon>
        <taxon>Microbacteriaceae</taxon>
        <taxon>Leucobacter</taxon>
    </lineage>
</organism>
<evidence type="ECO:0000256" key="6">
    <source>
        <dbReference type="SAM" id="MobiDB-lite"/>
    </source>
</evidence>
<sequence length="382" mass="40825">MTASTPTLEDAGPETRAIEATRRPQSTKLSQGLEVVIRTITPVVLALVVGGLIIWVMGVNPLDFYGDIFYLGIAGTGWQKTLTAMAPLLIIGLGLIIAFRAQLWNLGYNGAYLIAAAVVAGTAPDILATLPFAVAIVLLFAIAVVIGVVLGFLPAWLKAKYGTNEIITSLMVSFIAISGANILVKGPFQDVEVTVPQTRVLDLNLMLPYIPGTRVHVGFVIAIILVLVFHYILTKSSFGLKVDILGASPKAATHAGLDARKLIITVFLLSSGMIAFAGAIDMLGLWGYMRTNWNPVYGDKVLPFVFLARLNPLGSIPLIAFYAILATGGTIAAQQAGLSVDFLLIIVALILFFMTVIEYLGNRKDLGKSYLPAGLFKSAKKH</sequence>
<dbReference type="Proteomes" id="UP000515934">
    <property type="component" value="Chromosome"/>
</dbReference>
<feature type="transmembrane region" description="Helical" evidence="7">
    <location>
        <begin position="130"/>
        <end position="154"/>
    </location>
</feature>
<feature type="region of interest" description="Disordered" evidence="6">
    <location>
        <begin position="1"/>
        <end position="23"/>
    </location>
</feature>
<evidence type="ECO:0000313" key="9">
    <source>
        <dbReference type="Proteomes" id="UP000515934"/>
    </source>
</evidence>
<feature type="transmembrane region" description="Helical" evidence="7">
    <location>
        <begin position="301"/>
        <end position="326"/>
    </location>
</feature>
<dbReference type="InterPro" id="IPR001851">
    <property type="entry name" value="ABC_transp_permease"/>
</dbReference>
<keyword evidence="5 7" id="KW-0472">Membrane</keyword>
<dbReference type="CDD" id="cd06580">
    <property type="entry name" value="TM_PBP1_transp_TpRbsC_like"/>
    <property type="match status" value="1"/>
</dbReference>
<evidence type="ECO:0000256" key="3">
    <source>
        <dbReference type="ARBA" id="ARBA00022692"/>
    </source>
</evidence>
<keyword evidence="4 7" id="KW-1133">Transmembrane helix</keyword>
<evidence type="ECO:0000256" key="1">
    <source>
        <dbReference type="ARBA" id="ARBA00004651"/>
    </source>
</evidence>
<evidence type="ECO:0000256" key="4">
    <source>
        <dbReference type="ARBA" id="ARBA00022989"/>
    </source>
</evidence>
<comment type="subcellular location">
    <subcellularLocation>
        <location evidence="1">Cell membrane</location>
        <topology evidence="1">Multi-pass membrane protein</topology>
    </subcellularLocation>
</comment>
<dbReference type="GO" id="GO:0005886">
    <property type="term" value="C:plasma membrane"/>
    <property type="evidence" value="ECO:0007669"/>
    <property type="project" value="UniProtKB-SubCell"/>
</dbReference>
<evidence type="ECO:0000256" key="7">
    <source>
        <dbReference type="SAM" id="Phobius"/>
    </source>
</evidence>
<feature type="transmembrane region" description="Helical" evidence="7">
    <location>
        <begin position="106"/>
        <end position="124"/>
    </location>
</feature>
<evidence type="ECO:0000256" key="5">
    <source>
        <dbReference type="ARBA" id="ARBA00023136"/>
    </source>
</evidence>
<dbReference type="PANTHER" id="PTHR47089">
    <property type="entry name" value="ABC TRANSPORTER, PERMEASE PROTEIN"/>
    <property type="match status" value="1"/>
</dbReference>
<dbReference type="AlphaFoldDB" id="A0A7G9S392"/>
<keyword evidence="2" id="KW-1003">Cell membrane</keyword>
<dbReference type="PANTHER" id="PTHR47089:SF1">
    <property type="entry name" value="GUANOSINE ABC TRANSPORTER PERMEASE PROTEIN NUPP"/>
    <property type="match status" value="1"/>
</dbReference>
<feature type="transmembrane region" description="Helical" evidence="7">
    <location>
        <begin position="166"/>
        <end position="184"/>
    </location>
</feature>
<keyword evidence="9" id="KW-1185">Reference proteome</keyword>
<evidence type="ECO:0000256" key="2">
    <source>
        <dbReference type="ARBA" id="ARBA00022475"/>
    </source>
</evidence>
<feature type="transmembrane region" description="Helical" evidence="7">
    <location>
        <begin position="77"/>
        <end position="99"/>
    </location>
</feature>
<keyword evidence="3 7" id="KW-0812">Transmembrane</keyword>
<gene>
    <name evidence="8" type="ORF">H9L06_08530</name>
</gene>
<dbReference type="Pfam" id="PF02653">
    <property type="entry name" value="BPD_transp_2"/>
    <property type="match status" value="1"/>
</dbReference>
<evidence type="ECO:0000313" key="8">
    <source>
        <dbReference type="EMBL" id="QNN62317.1"/>
    </source>
</evidence>
<dbReference type="GO" id="GO:0022857">
    <property type="term" value="F:transmembrane transporter activity"/>
    <property type="evidence" value="ECO:0007669"/>
    <property type="project" value="InterPro"/>
</dbReference>